<gene>
    <name evidence="1" type="ORF">ACH46_15270</name>
</gene>
<dbReference type="AlphaFoldDB" id="A0A0N9NEM9"/>
<accession>A0A0N9NEM9</accession>
<evidence type="ECO:0000313" key="2">
    <source>
        <dbReference type="Proteomes" id="UP000063789"/>
    </source>
</evidence>
<organism evidence="1 2">
    <name type="scientific">Gordonia phthalatica</name>
    <dbReference type="NCBI Taxonomy" id="1136941"/>
    <lineage>
        <taxon>Bacteria</taxon>
        <taxon>Bacillati</taxon>
        <taxon>Actinomycetota</taxon>
        <taxon>Actinomycetes</taxon>
        <taxon>Mycobacteriales</taxon>
        <taxon>Gordoniaceae</taxon>
        <taxon>Gordonia</taxon>
    </lineage>
</organism>
<dbReference type="STRING" id="1136941.ACH46_15270"/>
<dbReference type="Proteomes" id="UP000063789">
    <property type="component" value="Chromosome"/>
</dbReference>
<proteinExistence type="predicted"/>
<evidence type="ECO:0000313" key="1">
    <source>
        <dbReference type="EMBL" id="ALG85586.1"/>
    </source>
</evidence>
<sequence>MVRTSIDSASGDDDPVESLVKLRAIADERTELDRREYFLVLGLREQNVSWEAIAAALGVSRQAVHKRFRRKMVGPVR</sequence>
<reference evidence="2" key="1">
    <citation type="submission" date="2015-06" db="EMBL/GenBank/DDBJ databases">
        <title>Complete genome sequence and metabolic analysis of phthalate degradation pathway in Gordonia sp. QH-11.</title>
        <authorList>
            <person name="Jin D."/>
            <person name="Kong X."/>
            <person name="Bai Z."/>
        </authorList>
    </citation>
    <scope>NUCLEOTIDE SEQUENCE [LARGE SCALE GENOMIC DNA]</scope>
    <source>
        <strain evidence="2">QH-11</strain>
    </source>
</reference>
<reference evidence="1 2" key="2">
    <citation type="journal article" date="2017" name="Int. J. Syst. Evol. Microbiol.">
        <title>Gordonia phthalatica sp. nov., a di-n-butyl phthalate-degrading bacterium isolated from activated sludge.</title>
        <authorList>
            <person name="Jin D."/>
            <person name="Kong X."/>
            <person name="Jia M."/>
            <person name="Yu X."/>
            <person name="Wang X."/>
            <person name="Zhuang X."/>
            <person name="Deng Y."/>
            <person name="Bai Z."/>
        </authorList>
    </citation>
    <scope>NUCLEOTIDE SEQUENCE [LARGE SCALE GENOMIC DNA]</scope>
    <source>
        <strain evidence="1 2">QH-11</strain>
    </source>
</reference>
<name>A0A0N9NEM9_9ACTN</name>
<dbReference type="SUPFAM" id="SSF88659">
    <property type="entry name" value="Sigma3 and sigma4 domains of RNA polymerase sigma factors"/>
    <property type="match status" value="1"/>
</dbReference>
<keyword evidence="2" id="KW-1185">Reference proteome</keyword>
<dbReference type="KEGG" id="goq:ACH46_15270"/>
<dbReference type="PATRIC" id="fig|1136941.3.peg.3118"/>
<dbReference type="RefSeq" id="WP_226995640.1">
    <property type="nucleotide sequence ID" value="NZ_CP011853.1"/>
</dbReference>
<dbReference type="EMBL" id="CP011853">
    <property type="protein sequence ID" value="ALG85586.1"/>
    <property type="molecule type" value="Genomic_DNA"/>
</dbReference>
<protein>
    <submittedName>
        <fullName evidence="1">Uncharacterized protein</fullName>
    </submittedName>
</protein>
<dbReference type="InterPro" id="IPR013324">
    <property type="entry name" value="RNA_pol_sigma_r3/r4-like"/>
</dbReference>